<protein>
    <submittedName>
        <fullName evidence="2">Uncharacterized protein</fullName>
    </submittedName>
</protein>
<feature type="signal peptide" evidence="1">
    <location>
        <begin position="1"/>
        <end position="17"/>
    </location>
</feature>
<gene>
    <name evidence="2" type="ORF">TRIVIDRAFT_62163</name>
</gene>
<dbReference type="GeneID" id="25796313"/>
<evidence type="ECO:0000313" key="2">
    <source>
        <dbReference type="EMBL" id="EHK25484.1"/>
    </source>
</evidence>
<dbReference type="HOGENOM" id="CLU_1019636_0_0_1"/>
<keyword evidence="1" id="KW-0732">Signal</keyword>
<evidence type="ECO:0000313" key="3">
    <source>
        <dbReference type="Proteomes" id="UP000007115"/>
    </source>
</evidence>
<dbReference type="EMBL" id="ABDF02000003">
    <property type="protein sequence ID" value="EHK25484.1"/>
    <property type="molecule type" value="Genomic_DNA"/>
</dbReference>
<reference evidence="2 3" key="1">
    <citation type="journal article" date="2011" name="Genome Biol.">
        <title>Comparative genome sequence analysis underscores mycoparasitism as the ancestral life style of Trichoderma.</title>
        <authorList>
            <person name="Kubicek C.P."/>
            <person name="Herrera-Estrella A."/>
            <person name="Seidl-Seiboth V."/>
            <person name="Martinez D.A."/>
            <person name="Druzhinina I.S."/>
            <person name="Thon M."/>
            <person name="Zeilinger S."/>
            <person name="Casas-Flores S."/>
            <person name="Horwitz B.A."/>
            <person name="Mukherjee P.K."/>
            <person name="Mukherjee M."/>
            <person name="Kredics L."/>
            <person name="Alcaraz L.D."/>
            <person name="Aerts A."/>
            <person name="Antal Z."/>
            <person name="Atanasova L."/>
            <person name="Cervantes-Badillo M.G."/>
            <person name="Challacombe J."/>
            <person name="Chertkov O."/>
            <person name="McCluskey K."/>
            <person name="Coulpier F."/>
            <person name="Deshpande N."/>
            <person name="von Doehren H."/>
            <person name="Ebbole D.J."/>
            <person name="Esquivel-Naranjo E.U."/>
            <person name="Fekete E."/>
            <person name="Flipphi M."/>
            <person name="Glaser F."/>
            <person name="Gomez-Rodriguez E.Y."/>
            <person name="Gruber S."/>
            <person name="Han C."/>
            <person name="Henrissat B."/>
            <person name="Hermosa R."/>
            <person name="Hernandez-Onate M."/>
            <person name="Karaffa L."/>
            <person name="Kosti I."/>
            <person name="Le Crom S."/>
            <person name="Lindquist E."/>
            <person name="Lucas S."/>
            <person name="Luebeck M."/>
            <person name="Luebeck P.S."/>
            <person name="Margeot A."/>
            <person name="Metz B."/>
            <person name="Misra M."/>
            <person name="Nevalainen H."/>
            <person name="Omann M."/>
            <person name="Packer N."/>
            <person name="Perrone G."/>
            <person name="Uresti-Rivera E.E."/>
            <person name="Salamov A."/>
            <person name="Schmoll M."/>
            <person name="Seiboth B."/>
            <person name="Shapiro H."/>
            <person name="Sukno S."/>
            <person name="Tamayo-Ramos J.A."/>
            <person name="Tisch D."/>
            <person name="Wiest A."/>
            <person name="Wilkinson H.H."/>
            <person name="Zhang M."/>
            <person name="Coutinho P.M."/>
            <person name="Kenerley C.M."/>
            <person name="Monte E."/>
            <person name="Baker S.E."/>
            <person name="Grigoriev I.V."/>
        </authorList>
    </citation>
    <scope>NUCLEOTIDE SEQUENCE [LARGE SCALE GENOMIC DNA]</scope>
    <source>
        <strain evidence="3">Gv29-8 / FGSC 10586</strain>
    </source>
</reference>
<sequence length="273" mass="29008">MVLLEHLPLLGLALGLAHHHNHGRSSHHHPSLPNHKPVHQISADVSHFHQAPKLIAARASDEIQETAIEVSKDQLGTILDKLQALEQEIYNILANADSSLELGSTPARQASKNSAPLAPTNPEKLVVTTRESKPAPATAIIGGLFKESSVDMDASAVSDDKFTTIVTSTTRITRTVTIVPPGIVTVTAFPSNPAEESKFKAMIPFANGTTSAALPRTTLSGDRVQPLNLSSTNLDAEQGRPMITPVGFNASASIRHLSLSATASGFRTLRRAA</sequence>
<feature type="chain" id="PRO_5003523548" evidence="1">
    <location>
        <begin position="18"/>
        <end position="273"/>
    </location>
</feature>
<dbReference type="InParanoid" id="G9MJ19"/>
<name>G9MJ19_HYPVG</name>
<evidence type="ECO:0000256" key="1">
    <source>
        <dbReference type="SAM" id="SignalP"/>
    </source>
</evidence>
<dbReference type="OMA" id="MMRSKAN"/>
<accession>G9MJ19</accession>
<keyword evidence="3" id="KW-1185">Reference proteome</keyword>
<organism evidence="2 3">
    <name type="scientific">Hypocrea virens (strain Gv29-8 / FGSC 10586)</name>
    <name type="common">Gliocladium virens</name>
    <name type="synonym">Trichoderma virens</name>
    <dbReference type="NCBI Taxonomy" id="413071"/>
    <lineage>
        <taxon>Eukaryota</taxon>
        <taxon>Fungi</taxon>
        <taxon>Dikarya</taxon>
        <taxon>Ascomycota</taxon>
        <taxon>Pezizomycotina</taxon>
        <taxon>Sordariomycetes</taxon>
        <taxon>Hypocreomycetidae</taxon>
        <taxon>Hypocreales</taxon>
        <taxon>Hypocreaceae</taxon>
        <taxon>Trichoderma</taxon>
    </lineage>
</organism>
<dbReference type="Proteomes" id="UP000007115">
    <property type="component" value="Unassembled WGS sequence"/>
</dbReference>
<dbReference type="OrthoDB" id="4898027at2759"/>
<dbReference type="eggNOG" id="ENOG502T36J">
    <property type="taxonomic scope" value="Eukaryota"/>
</dbReference>
<proteinExistence type="predicted"/>
<dbReference type="AlphaFoldDB" id="G9MJ19"/>
<comment type="caution">
    <text evidence="2">The sequence shown here is derived from an EMBL/GenBank/DDBJ whole genome shotgun (WGS) entry which is preliminary data.</text>
</comment>
<dbReference type="VEuPathDB" id="FungiDB:TRIVIDRAFT_62163"/>
<dbReference type="RefSeq" id="XP_013959690.1">
    <property type="nucleotide sequence ID" value="XM_014104215.1"/>
</dbReference>